<dbReference type="InterPro" id="IPR011049">
    <property type="entry name" value="Serralysin-like_metalloprot_C"/>
</dbReference>
<dbReference type="STRING" id="89524.SAMN05444370_1365"/>
<accession>A0A1H4G5E3</accession>
<name>A0A1H4G5E3_9RHOB</name>
<evidence type="ECO:0000313" key="2">
    <source>
        <dbReference type="Proteomes" id="UP000198703"/>
    </source>
</evidence>
<gene>
    <name evidence="1" type="ORF">SAMN05444370_1365</name>
</gene>
<dbReference type="SUPFAM" id="SSF51126">
    <property type="entry name" value="Pectin lyase-like"/>
    <property type="match status" value="1"/>
</dbReference>
<dbReference type="InterPro" id="IPR011050">
    <property type="entry name" value="Pectin_lyase_fold/virulence"/>
</dbReference>
<dbReference type="InterPro" id="IPR001343">
    <property type="entry name" value="Hemolysn_Ca-bd"/>
</dbReference>
<dbReference type="EMBL" id="FNQM01000036">
    <property type="protein sequence ID" value="SEB04138.1"/>
    <property type="molecule type" value="Genomic_DNA"/>
</dbReference>
<dbReference type="Gene3D" id="2.150.10.10">
    <property type="entry name" value="Serralysin-like metalloprotease, C-terminal"/>
    <property type="match status" value="2"/>
</dbReference>
<dbReference type="Pfam" id="PF17963">
    <property type="entry name" value="Big_9"/>
    <property type="match status" value="2"/>
</dbReference>
<dbReference type="Gene3D" id="2.60.40.2810">
    <property type="match status" value="1"/>
</dbReference>
<sequence>MASLGNDDRFVEGSTTVLRGTAGDDEIVLSGEFLLPGTTAGRIEGGGGADRLILEDARHRGVRYESIEATELQVRLVGGLPGFSGQVLEADQIGALGAITLDGTQQVRLVNFDGRLADFGGLTLGGGQLLTVDLQSPVAGQSVTVDFSEAEIASTARVRFNGGASDDTFIGSPGNDEFLSRAGRDTFAPGAGGSDFYNFDDGQDRIDLTGLPDAVVREALDIALEEAASDRVKGNFVRDIQLVFEGFGRLNVSAIRGVDFDLDDVVTGLSTTAPVAIDDFFRLIDESASFVNNVITNRIFGRSELGFEADTDPDGDALRVVGVDPLDGAGVIAFDEMFETTAFGGRLTLGADGAITFDTLGDFEFLTGDVLPDGRRATDTAEFEFRYLLDDDDGEGPTSARVSVTVFGENDLPVAVDDSFTVFAGDQVILPVLANDTDADERSTLALTALSDAAFANGATAEILGDAVLFRAPPDASGRVTFDYTVSDGRESYVVADDGPRVLTGREQYSSEVRPFGSVLTPGTDVGRVSVTIVPFETDVAPDLLTGEVVVTTTEDVVDRDPATVSLREALLYAGAIGAPTTIRLPDGQFQFGRPLPSGVAAAPDDPFSGAFKILDGMSVTLLGAGEEQTRIAMTESLADDPTMFLVQPGGALALDGLTLRGGGVRVPHDVLAGEAEVRLRQVAEGDDRERLQELLTESTNARVDDVLYQTGGGAVEGGAISNRGVATLSNVTIAGAVNTGDRIADRVEGSGTSAKPSVIVAEDVDDGLGAAIYNDGGLVVLDAVTVRRAAAGSGSGVYSRGGRVEIADSAFSENIGRAGVIVEIEAGAEAVKIKNNFADVEETLSVRFGANPGALIHSNGATIEIADTVIDGYEFRYADRVDGPSMAALFFEENGGVITRADDVEVRNVAGAVVELAPRAAFAAFAAPLAAVEPTGFAAAMASEGLIGAATLDAAFDLDALLAAGALAIVEIRQVDGALEFVTVDGFVIRLEGADLEVDPDVLTLDIGELVADPAAIPSLALGGVVAALVILAPDGRIVARVDALDLSLADFAALAIDGDALRADPIREIFGATVTVAGGDGEDVVDAGPGAETLAGGEGSDTYRFARGDGADVIADAGGLSDRLEIDGYALADADVSRDGADLTLEFGGGDALRIVDAFGGGAIETFVFDGGPALGVDALGLNTGPVAVDDAASTTRGAPVEIAVLANDRDPDGDPLAVATASAAENGSVALLGDGVVYTPDPLFVGVDRFTYTVSDGRGGVATGAVTVDVSDTGRIRLEAGPDARRLSGTEADEALVGGGGRSEIFEGGGGGDLFAFVDDPALRQVLRIEDFSAAQGDLIALNGALIVGERATAGNRHVLSLDTGDVLIVTADGPLAFTDVALF</sequence>
<dbReference type="SUPFAM" id="SSF51120">
    <property type="entry name" value="beta-Roll"/>
    <property type="match status" value="2"/>
</dbReference>
<dbReference type="RefSeq" id="WP_093256605.1">
    <property type="nucleotide sequence ID" value="NZ_FNQM01000036.1"/>
</dbReference>
<reference evidence="1 2" key="1">
    <citation type="submission" date="2016-10" db="EMBL/GenBank/DDBJ databases">
        <authorList>
            <person name="de Groot N.N."/>
        </authorList>
    </citation>
    <scope>NUCLEOTIDE SEQUENCE [LARGE SCALE GENOMIC DNA]</scope>
    <source>
        <strain evidence="1 2">DSM 15345</strain>
    </source>
</reference>
<keyword evidence="2" id="KW-1185">Reference proteome</keyword>
<dbReference type="OrthoDB" id="6305173at2"/>
<proteinExistence type="predicted"/>
<dbReference type="Proteomes" id="UP000198703">
    <property type="component" value="Unassembled WGS sequence"/>
</dbReference>
<evidence type="ECO:0000313" key="1">
    <source>
        <dbReference type="EMBL" id="SEB04138.1"/>
    </source>
</evidence>
<dbReference type="GO" id="GO:0005509">
    <property type="term" value="F:calcium ion binding"/>
    <property type="evidence" value="ECO:0007669"/>
    <property type="project" value="InterPro"/>
</dbReference>
<dbReference type="Pfam" id="PF00353">
    <property type="entry name" value="HemolysinCabind"/>
    <property type="match status" value="2"/>
</dbReference>
<protein>
    <submittedName>
        <fullName evidence="1">Uncharacterized protein</fullName>
    </submittedName>
</protein>
<organism evidence="1 2">
    <name type="scientific">Rubrimonas cliftonensis</name>
    <dbReference type="NCBI Taxonomy" id="89524"/>
    <lineage>
        <taxon>Bacteria</taxon>
        <taxon>Pseudomonadati</taxon>
        <taxon>Pseudomonadota</taxon>
        <taxon>Alphaproteobacteria</taxon>
        <taxon>Rhodobacterales</taxon>
        <taxon>Paracoccaceae</taxon>
        <taxon>Rubrimonas</taxon>
    </lineage>
</organism>